<dbReference type="PRINTS" id="PR00080">
    <property type="entry name" value="SDRFAMILY"/>
</dbReference>
<dbReference type="GeneID" id="101861575"/>
<reference evidence="5" key="1">
    <citation type="submission" date="2025-08" db="UniProtKB">
        <authorList>
            <consortium name="RefSeq"/>
        </authorList>
    </citation>
    <scope>IDENTIFICATION</scope>
</reference>
<dbReference type="PANTHER" id="PTHR43544">
    <property type="entry name" value="SHORT-CHAIN DEHYDROGENASE/REDUCTASE"/>
    <property type="match status" value="1"/>
</dbReference>
<dbReference type="InterPro" id="IPR002347">
    <property type="entry name" value="SDR_fam"/>
</dbReference>
<dbReference type="PANTHER" id="PTHR43544:SF7">
    <property type="entry name" value="NADB-LER2"/>
    <property type="match status" value="1"/>
</dbReference>
<keyword evidence="2" id="KW-0560">Oxidoreductase</keyword>
<dbReference type="Proteomes" id="UP000694888">
    <property type="component" value="Unplaced"/>
</dbReference>
<dbReference type="InterPro" id="IPR051468">
    <property type="entry name" value="Fungal_SecMetab_SDRs"/>
</dbReference>
<dbReference type="CDD" id="cd05325">
    <property type="entry name" value="carb_red_sniffer_like_SDR_c"/>
    <property type="match status" value="1"/>
</dbReference>
<evidence type="ECO:0000313" key="4">
    <source>
        <dbReference type="Proteomes" id="UP000694888"/>
    </source>
</evidence>
<keyword evidence="4" id="KW-1185">Reference proteome</keyword>
<dbReference type="Gene3D" id="3.40.50.720">
    <property type="entry name" value="NAD(P)-binding Rossmann-like Domain"/>
    <property type="match status" value="1"/>
</dbReference>
<sequence>MPVTAKTILVTGASRGLGLEFVRQILQLPSAPEVLIAACRNPSSANDLQTLAKANPSLKVIKLDVEKDEDIISAAQETKNIVGDRGLNLLINNAGILVKTDNPGLRTQSRENMQRHFDINCSGPIIVAQKFLPLLEQAAAQNKSQPMSSNKAALINISSIGASQNETYQNGRGFSLHYKCSKSAVTMATILISRELRAAGIMALSLHPGWVQTDMGTEKADLSPEKSISSCLQVIGSKGEESTGKLFNYNGDVIPF</sequence>
<comment type="similarity">
    <text evidence="3">Belongs to the short-chain dehydrogenases/reductases (SDR) family.</text>
</comment>
<evidence type="ECO:0000256" key="2">
    <source>
        <dbReference type="ARBA" id="ARBA00023002"/>
    </source>
</evidence>
<dbReference type="Pfam" id="PF00106">
    <property type="entry name" value="adh_short"/>
    <property type="match status" value="1"/>
</dbReference>
<organism evidence="4 5">
    <name type="scientific">Aplysia californica</name>
    <name type="common">California sea hare</name>
    <dbReference type="NCBI Taxonomy" id="6500"/>
    <lineage>
        <taxon>Eukaryota</taxon>
        <taxon>Metazoa</taxon>
        <taxon>Spiralia</taxon>
        <taxon>Lophotrochozoa</taxon>
        <taxon>Mollusca</taxon>
        <taxon>Gastropoda</taxon>
        <taxon>Heterobranchia</taxon>
        <taxon>Euthyneura</taxon>
        <taxon>Tectipleura</taxon>
        <taxon>Aplysiida</taxon>
        <taxon>Aplysioidea</taxon>
        <taxon>Aplysiidae</taxon>
        <taxon>Aplysia</taxon>
    </lineage>
</organism>
<dbReference type="SUPFAM" id="SSF51735">
    <property type="entry name" value="NAD(P)-binding Rossmann-fold domains"/>
    <property type="match status" value="1"/>
</dbReference>
<evidence type="ECO:0000256" key="3">
    <source>
        <dbReference type="RuleBase" id="RU000363"/>
    </source>
</evidence>
<dbReference type="RefSeq" id="XP_005096017.1">
    <property type="nucleotide sequence ID" value="XM_005095960.3"/>
</dbReference>
<evidence type="ECO:0000256" key="1">
    <source>
        <dbReference type="ARBA" id="ARBA00022857"/>
    </source>
</evidence>
<dbReference type="InterPro" id="IPR036291">
    <property type="entry name" value="NAD(P)-bd_dom_sf"/>
</dbReference>
<gene>
    <name evidence="5" type="primary">LOC101861575</name>
</gene>
<evidence type="ECO:0000313" key="5">
    <source>
        <dbReference type="RefSeq" id="XP_005096017.1"/>
    </source>
</evidence>
<accession>A0ABM0JKR1</accession>
<proteinExistence type="inferred from homology"/>
<keyword evidence="1" id="KW-0521">NADP</keyword>
<name>A0ABM0JKR1_APLCA</name>
<dbReference type="PRINTS" id="PR00081">
    <property type="entry name" value="GDHRDH"/>
</dbReference>
<protein>
    <submittedName>
        <fullName evidence="5">C-factor</fullName>
    </submittedName>
</protein>